<proteinExistence type="predicted"/>
<reference evidence="2" key="1">
    <citation type="journal article" date="2019" name="Int. J. Syst. Evol. Microbiol.">
        <title>The Global Catalogue of Microorganisms (GCM) 10K type strain sequencing project: providing services to taxonomists for standard genome sequencing and annotation.</title>
        <authorList>
            <consortium name="The Broad Institute Genomics Platform"/>
            <consortium name="The Broad Institute Genome Sequencing Center for Infectious Disease"/>
            <person name="Wu L."/>
            <person name="Ma J."/>
        </authorList>
    </citation>
    <scope>NUCLEOTIDE SEQUENCE [LARGE SCALE GENOMIC DNA]</scope>
    <source>
        <strain evidence="2">CCM 7427</strain>
    </source>
</reference>
<keyword evidence="2" id="KW-1185">Reference proteome</keyword>
<accession>A0ABW5QGD0</accession>
<organism evidence="1 2">
    <name type="scientific">Devosia albogilva</name>
    <dbReference type="NCBI Taxonomy" id="429726"/>
    <lineage>
        <taxon>Bacteria</taxon>
        <taxon>Pseudomonadati</taxon>
        <taxon>Pseudomonadota</taxon>
        <taxon>Alphaproteobacteria</taxon>
        <taxon>Hyphomicrobiales</taxon>
        <taxon>Devosiaceae</taxon>
        <taxon>Devosia</taxon>
    </lineage>
</organism>
<dbReference type="RefSeq" id="WP_386830973.1">
    <property type="nucleotide sequence ID" value="NZ_JBHUNP010000001.1"/>
</dbReference>
<evidence type="ECO:0000313" key="2">
    <source>
        <dbReference type="Proteomes" id="UP001597521"/>
    </source>
</evidence>
<dbReference type="Proteomes" id="UP001597521">
    <property type="component" value="Unassembled WGS sequence"/>
</dbReference>
<gene>
    <name evidence="1" type="ORF">ACFSX5_01115</name>
</gene>
<evidence type="ECO:0000313" key="1">
    <source>
        <dbReference type="EMBL" id="MFD2646389.1"/>
    </source>
</evidence>
<comment type="caution">
    <text evidence="1">The sequence shown here is derived from an EMBL/GenBank/DDBJ whole genome shotgun (WGS) entry which is preliminary data.</text>
</comment>
<sequence>MRKLTAQERQLLHLINNAGGSICPGVETSIPREGHKSLRRMERAGLLRVEETQDGFRFHLTDAGRAEIDHG</sequence>
<protein>
    <submittedName>
        <fullName evidence="1">Uncharacterized protein</fullName>
    </submittedName>
</protein>
<dbReference type="EMBL" id="JBHUNP010000001">
    <property type="protein sequence ID" value="MFD2646389.1"/>
    <property type="molecule type" value="Genomic_DNA"/>
</dbReference>
<name>A0ABW5QGD0_9HYPH</name>